<evidence type="ECO:0000256" key="1">
    <source>
        <dbReference type="SAM" id="MobiDB-lite"/>
    </source>
</evidence>
<reference evidence="2 3" key="1">
    <citation type="journal article" date="2018" name="Front. Plant Sci.">
        <title>Red Clover (Trifolium pratense) and Zigzag Clover (T. medium) - A Picture of Genomic Similarities and Differences.</title>
        <authorList>
            <person name="Dluhosova J."/>
            <person name="Istvanek J."/>
            <person name="Nedelnik J."/>
            <person name="Repkova J."/>
        </authorList>
    </citation>
    <scope>NUCLEOTIDE SEQUENCE [LARGE SCALE GENOMIC DNA]</scope>
    <source>
        <strain evidence="3">cv. 10/8</strain>
        <tissue evidence="2">Leaf</tissue>
    </source>
</reference>
<evidence type="ECO:0000313" key="2">
    <source>
        <dbReference type="EMBL" id="MCI41296.1"/>
    </source>
</evidence>
<accession>A0A392S0D5</accession>
<feature type="compositionally biased region" description="Pro residues" evidence="1">
    <location>
        <begin position="108"/>
        <end position="117"/>
    </location>
</feature>
<feature type="non-terminal residue" evidence="2">
    <location>
        <position position="1"/>
    </location>
</feature>
<dbReference type="EMBL" id="LXQA010290449">
    <property type="protein sequence ID" value="MCI41296.1"/>
    <property type="molecule type" value="Genomic_DNA"/>
</dbReference>
<organism evidence="2 3">
    <name type="scientific">Trifolium medium</name>
    <dbReference type="NCBI Taxonomy" id="97028"/>
    <lineage>
        <taxon>Eukaryota</taxon>
        <taxon>Viridiplantae</taxon>
        <taxon>Streptophyta</taxon>
        <taxon>Embryophyta</taxon>
        <taxon>Tracheophyta</taxon>
        <taxon>Spermatophyta</taxon>
        <taxon>Magnoliopsida</taxon>
        <taxon>eudicotyledons</taxon>
        <taxon>Gunneridae</taxon>
        <taxon>Pentapetalae</taxon>
        <taxon>rosids</taxon>
        <taxon>fabids</taxon>
        <taxon>Fabales</taxon>
        <taxon>Fabaceae</taxon>
        <taxon>Papilionoideae</taxon>
        <taxon>50 kb inversion clade</taxon>
        <taxon>NPAAA clade</taxon>
        <taxon>Hologalegina</taxon>
        <taxon>IRL clade</taxon>
        <taxon>Trifolieae</taxon>
        <taxon>Trifolium</taxon>
    </lineage>
</organism>
<proteinExistence type="predicted"/>
<keyword evidence="3" id="KW-1185">Reference proteome</keyword>
<feature type="region of interest" description="Disordered" evidence="1">
    <location>
        <begin position="95"/>
        <end position="117"/>
    </location>
</feature>
<comment type="caution">
    <text evidence="2">The sequence shown here is derived from an EMBL/GenBank/DDBJ whole genome shotgun (WGS) entry which is preliminary data.</text>
</comment>
<dbReference type="Proteomes" id="UP000265520">
    <property type="component" value="Unassembled WGS sequence"/>
</dbReference>
<feature type="non-terminal residue" evidence="2">
    <location>
        <position position="117"/>
    </location>
</feature>
<dbReference type="AlphaFoldDB" id="A0A392S0D5"/>
<sequence>FSLEQEDGSRGWSGEIRAYKKRHGGRLASRWLKEESGGGETVMGGATVVQPADPVADFSAGPIPNEVAASHQNIPNNVANPNHAAIITGHSQSMAIHGQKYNESGTPTPSPNVPTIN</sequence>
<evidence type="ECO:0000313" key="3">
    <source>
        <dbReference type="Proteomes" id="UP000265520"/>
    </source>
</evidence>
<protein>
    <submittedName>
        <fullName evidence="2">Uncharacterized protein</fullName>
    </submittedName>
</protein>
<name>A0A392S0D5_9FABA</name>